<sequence length="311" mass="34700">MTGIYMLVVRSCKYTATKNNITTTTATSEDPLPCLASLTVKEESVTHFLFSSSCRAQNQWFPKNCNNFANPFSPPPQLVMMVSNPIPPFQTYNNADIQYGLSPPQVLPLCLISTLVSSSTGFRGILLTNNARKFGKKNQQKRTVRHVTAENLLADVWAWRKNMDKSPSKAHHIQARKQVERSNTEPNIFIITYTGEHTHPRPHSSKLALAGSVRNKFSASNNSISDTNNIASCSSPQSATCLSPTTPLTEAVNDHQQNINEEINKKESEELMDDNDEVEVEEEENEDDILIPNIAMNVNDDIFMGASRAWL</sequence>
<evidence type="ECO:0000256" key="3">
    <source>
        <dbReference type="ARBA" id="ARBA00023125"/>
    </source>
</evidence>
<keyword evidence="4" id="KW-0804">Transcription</keyword>
<dbReference type="InterPro" id="IPR036576">
    <property type="entry name" value="WRKY_dom_sf"/>
</dbReference>
<evidence type="ECO:0000313" key="8">
    <source>
        <dbReference type="EMBL" id="SPC85128.1"/>
    </source>
</evidence>
<dbReference type="Pfam" id="PF03106">
    <property type="entry name" value="WRKY"/>
    <property type="match status" value="1"/>
</dbReference>
<keyword evidence="3" id="KW-0238">DNA-binding</keyword>
<keyword evidence="6" id="KW-0175">Coiled coil</keyword>
<feature type="domain" description="WRKY" evidence="7">
    <location>
        <begin position="148"/>
        <end position="202"/>
    </location>
</feature>
<dbReference type="Gene3D" id="2.20.25.80">
    <property type="entry name" value="WRKY domain"/>
    <property type="match status" value="1"/>
</dbReference>
<evidence type="ECO:0000256" key="4">
    <source>
        <dbReference type="ARBA" id="ARBA00023163"/>
    </source>
</evidence>
<reference evidence="8" key="1">
    <citation type="submission" date="2018-02" db="EMBL/GenBank/DDBJ databases">
        <authorList>
            <person name="Cohen D.B."/>
            <person name="Kent A.D."/>
        </authorList>
    </citation>
    <scope>NUCLEOTIDE SEQUENCE</scope>
</reference>
<gene>
    <name evidence="8" type="ORF">FSB_LOCUS13010</name>
</gene>
<dbReference type="InterPro" id="IPR044810">
    <property type="entry name" value="WRKY_plant"/>
</dbReference>
<dbReference type="PANTHER" id="PTHR32096">
    <property type="entry name" value="WRKY TRANSCRIPTION FACTOR 30-RELATED-RELATED"/>
    <property type="match status" value="1"/>
</dbReference>
<comment type="subcellular location">
    <subcellularLocation>
        <location evidence="1">Nucleus</location>
    </subcellularLocation>
</comment>
<dbReference type="SUPFAM" id="SSF118290">
    <property type="entry name" value="WRKY DNA-binding domain"/>
    <property type="match status" value="1"/>
</dbReference>
<evidence type="ECO:0000256" key="5">
    <source>
        <dbReference type="ARBA" id="ARBA00023242"/>
    </source>
</evidence>
<organism evidence="8">
    <name type="scientific">Fagus sylvatica</name>
    <name type="common">Beechnut</name>
    <dbReference type="NCBI Taxonomy" id="28930"/>
    <lineage>
        <taxon>Eukaryota</taxon>
        <taxon>Viridiplantae</taxon>
        <taxon>Streptophyta</taxon>
        <taxon>Embryophyta</taxon>
        <taxon>Tracheophyta</taxon>
        <taxon>Spermatophyta</taxon>
        <taxon>Magnoliopsida</taxon>
        <taxon>eudicotyledons</taxon>
        <taxon>Gunneridae</taxon>
        <taxon>Pentapetalae</taxon>
        <taxon>rosids</taxon>
        <taxon>fabids</taxon>
        <taxon>Fagales</taxon>
        <taxon>Fagaceae</taxon>
        <taxon>Fagus</taxon>
    </lineage>
</organism>
<evidence type="ECO:0000256" key="6">
    <source>
        <dbReference type="SAM" id="Coils"/>
    </source>
</evidence>
<proteinExistence type="predicted"/>
<dbReference type="GO" id="GO:0005634">
    <property type="term" value="C:nucleus"/>
    <property type="evidence" value="ECO:0007669"/>
    <property type="project" value="UniProtKB-SubCell"/>
</dbReference>
<accession>A0A2N9FDD0</accession>
<keyword evidence="2" id="KW-0805">Transcription regulation</keyword>
<protein>
    <recommendedName>
        <fullName evidence="7">WRKY domain-containing protein</fullName>
    </recommendedName>
</protein>
<evidence type="ECO:0000256" key="2">
    <source>
        <dbReference type="ARBA" id="ARBA00023015"/>
    </source>
</evidence>
<dbReference type="AlphaFoldDB" id="A0A2N9FDD0"/>
<dbReference type="GO" id="GO:0000976">
    <property type="term" value="F:transcription cis-regulatory region binding"/>
    <property type="evidence" value="ECO:0007669"/>
    <property type="project" value="TreeGrafter"/>
</dbReference>
<keyword evidence="5" id="KW-0539">Nucleus</keyword>
<name>A0A2N9FDD0_FAGSY</name>
<dbReference type="EMBL" id="OIVN01000759">
    <property type="protein sequence ID" value="SPC85128.1"/>
    <property type="molecule type" value="Genomic_DNA"/>
</dbReference>
<dbReference type="PANTHER" id="PTHR32096:SF80">
    <property type="entry name" value="WRKY TRANSCRIPTION FACTOR 27-RELATED"/>
    <property type="match status" value="1"/>
</dbReference>
<feature type="coiled-coil region" evidence="6">
    <location>
        <begin position="252"/>
        <end position="288"/>
    </location>
</feature>
<evidence type="ECO:0000256" key="1">
    <source>
        <dbReference type="ARBA" id="ARBA00004123"/>
    </source>
</evidence>
<dbReference type="PROSITE" id="PS50811">
    <property type="entry name" value="WRKY"/>
    <property type="match status" value="1"/>
</dbReference>
<dbReference type="GO" id="GO:0003700">
    <property type="term" value="F:DNA-binding transcription factor activity"/>
    <property type="evidence" value="ECO:0007669"/>
    <property type="project" value="InterPro"/>
</dbReference>
<dbReference type="InterPro" id="IPR003657">
    <property type="entry name" value="WRKY_dom"/>
</dbReference>
<evidence type="ECO:0000259" key="7">
    <source>
        <dbReference type="PROSITE" id="PS50811"/>
    </source>
</evidence>
<dbReference type="SMART" id="SM00774">
    <property type="entry name" value="WRKY"/>
    <property type="match status" value="1"/>
</dbReference>